<evidence type="ECO:0000313" key="1">
    <source>
        <dbReference type="EMBL" id="KAJ7030509.1"/>
    </source>
</evidence>
<sequence>NMVEIVWKTLEDYQLKDCVLGIMMDNASNNDTLVAAIEQKCLEKNIKFSAQISRLRCMPHTVHLAVLQAIGAVEKSKKTRASPYQESVTVPPDTEDIDEAEEAIVIDDREEDGAALIPHGI</sequence>
<comment type="caution">
    <text evidence="1">The sequence shown here is derived from an EMBL/GenBank/DDBJ whole genome shotgun (WGS) entry which is preliminary data.</text>
</comment>
<dbReference type="Proteomes" id="UP001218188">
    <property type="component" value="Unassembled WGS sequence"/>
</dbReference>
<name>A0AAD6SMW6_9AGAR</name>
<feature type="non-terminal residue" evidence="1">
    <location>
        <position position="1"/>
    </location>
</feature>
<protein>
    <submittedName>
        <fullName evidence="1">Uncharacterized protein</fullName>
    </submittedName>
</protein>
<dbReference type="AlphaFoldDB" id="A0AAD6SMW6"/>
<evidence type="ECO:0000313" key="2">
    <source>
        <dbReference type="Proteomes" id="UP001218188"/>
    </source>
</evidence>
<proteinExistence type="predicted"/>
<keyword evidence="2" id="KW-1185">Reference proteome</keyword>
<dbReference type="EMBL" id="JARJCM010000090">
    <property type="protein sequence ID" value="KAJ7030509.1"/>
    <property type="molecule type" value="Genomic_DNA"/>
</dbReference>
<gene>
    <name evidence="1" type="ORF">C8F04DRAFT_961456</name>
</gene>
<reference evidence="1" key="1">
    <citation type="submission" date="2023-03" db="EMBL/GenBank/DDBJ databases">
        <title>Massive genome expansion in bonnet fungi (Mycena s.s.) driven by repeated elements and novel gene families across ecological guilds.</title>
        <authorList>
            <consortium name="Lawrence Berkeley National Laboratory"/>
            <person name="Harder C.B."/>
            <person name="Miyauchi S."/>
            <person name="Viragh M."/>
            <person name="Kuo A."/>
            <person name="Thoen E."/>
            <person name="Andreopoulos B."/>
            <person name="Lu D."/>
            <person name="Skrede I."/>
            <person name="Drula E."/>
            <person name="Henrissat B."/>
            <person name="Morin E."/>
            <person name="Kohler A."/>
            <person name="Barry K."/>
            <person name="LaButti K."/>
            <person name="Morin E."/>
            <person name="Salamov A."/>
            <person name="Lipzen A."/>
            <person name="Mereny Z."/>
            <person name="Hegedus B."/>
            <person name="Baldrian P."/>
            <person name="Stursova M."/>
            <person name="Weitz H."/>
            <person name="Taylor A."/>
            <person name="Grigoriev I.V."/>
            <person name="Nagy L.G."/>
            <person name="Martin F."/>
            <person name="Kauserud H."/>
        </authorList>
    </citation>
    <scope>NUCLEOTIDE SEQUENCE</scope>
    <source>
        <strain evidence="1">CBHHK200</strain>
    </source>
</reference>
<accession>A0AAD6SMW6</accession>
<organism evidence="1 2">
    <name type="scientific">Mycena alexandri</name>
    <dbReference type="NCBI Taxonomy" id="1745969"/>
    <lineage>
        <taxon>Eukaryota</taxon>
        <taxon>Fungi</taxon>
        <taxon>Dikarya</taxon>
        <taxon>Basidiomycota</taxon>
        <taxon>Agaricomycotina</taxon>
        <taxon>Agaricomycetes</taxon>
        <taxon>Agaricomycetidae</taxon>
        <taxon>Agaricales</taxon>
        <taxon>Marasmiineae</taxon>
        <taxon>Mycenaceae</taxon>
        <taxon>Mycena</taxon>
    </lineage>
</organism>